<dbReference type="SUPFAM" id="SSF53474">
    <property type="entry name" value="alpha/beta-Hydrolases"/>
    <property type="match status" value="1"/>
</dbReference>
<evidence type="ECO:0000313" key="2">
    <source>
        <dbReference type="EMBL" id="MFD0920028.1"/>
    </source>
</evidence>
<keyword evidence="3" id="KW-1185">Reference proteome</keyword>
<dbReference type="InterPro" id="IPR002925">
    <property type="entry name" value="Dienelactn_hydro"/>
</dbReference>
<gene>
    <name evidence="2" type="ORF">ACFQ16_09770</name>
</gene>
<dbReference type="PANTHER" id="PTHR46623">
    <property type="entry name" value="CARBOXYMETHYLENEBUTENOLIDASE-RELATED"/>
    <property type="match status" value="1"/>
</dbReference>
<sequence>MAAVQISTGGSTIPAYLATPLPTVSGPGPWPGVVVVHDVFGLSDDIRSIADRFATAGYLAVVPDLYSRGGAVRCVRSVMRDLRQARGRAFDDVDAAREFLQDRADCTGKVGVAGFCLGGGFAIVGATRGFDASAPYYGQLPTDPSILDEACPVVASFGAKDPGLRGAASELAAELARRDIPHDVKEYPDAGHGFANRLPLGPFNALARVVGFGYHHDSSEDAWKRVLTFFAEHLRSGDHPA</sequence>
<keyword evidence="2" id="KW-0378">Hydrolase</keyword>
<accession>A0ABW3FR05</accession>
<dbReference type="EMBL" id="JBHTIW010000005">
    <property type="protein sequence ID" value="MFD0920028.1"/>
    <property type="molecule type" value="Genomic_DNA"/>
</dbReference>
<feature type="domain" description="Dienelactone hydrolase" evidence="1">
    <location>
        <begin position="14"/>
        <end position="233"/>
    </location>
</feature>
<comment type="caution">
    <text evidence="2">The sequence shown here is derived from an EMBL/GenBank/DDBJ whole genome shotgun (WGS) entry which is preliminary data.</text>
</comment>
<evidence type="ECO:0000313" key="3">
    <source>
        <dbReference type="Proteomes" id="UP001597018"/>
    </source>
</evidence>
<dbReference type="GO" id="GO:0016787">
    <property type="term" value="F:hydrolase activity"/>
    <property type="evidence" value="ECO:0007669"/>
    <property type="project" value="UniProtKB-KW"/>
</dbReference>
<dbReference type="Proteomes" id="UP001597018">
    <property type="component" value="Unassembled WGS sequence"/>
</dbReference>
<protein>
    <submittedName>
        <fullName evidence="2">Dienelactone hydrolase family protein</fullName>
        <ecNumber evidence="2">3.1.-.-</ecNumber>
    </submittedName>
</protein>
<dbReference type="InterPro" id="IPR051049">
    <property type="entry name" value="Dienelactone_hydrolase-like"/>
</dbReference>
<dbReference type="InterPro" id="IPR029058">
    <property type="entry name" value="AB_hydrolase_fold"/>
</dbReference>
<proteinExistence type="predicted"/>
<organism evidence="2 3">
    <name type="scientific">Saccharopolyspora rosea</name>
    <dbReference type="NCBI Taxonomy" id="524884"/>
    <lineage>
        <taxon>Bacteria</taxon>
        <taxon>Bacillati</taxon>
        <taxon>Actinomycetota</taxon>
        <taxon>Actinomycetes</taxon>
        <taxon>Pseudonocardiales</taxon>
        <taxon>Pseudonocardiaceae</taxon>
        <taxon>Saccharopolyspora</taxon>
    </lineage>
</organism>
<dbReference type="EC" id="3.1.-.-" evidence="2"/>
<dbReference type="RefSeq" id="WP_263247482.1">
    <property type="nucleotide sequence ID" value="NZ_BAABLT010000008.1"/>
</dbReference>
<evidence type="ECO:0000259" key="1">
    <source>
        <dbReference type="Pfam" id="PF01738"/>
    </source>
</evidence>
<dbReference type="Gene3D" id="3.40.50.1820">
    <property type="entry name" value="alpha/beta hydrolase"/>
    <property type="match status" value="1"/>
</dbReference>
<reference evidence="3" key="1">
    <citation type="journal article" date="2019" name="Int. J. Syst. Evol. Microbiol.">
        <title>The Global Catalogue of Microorganisms (GCM) 10K type strain sequencing project: providing services to taxonomists for standard genome sequencing and annotation.</title>
        <authorList>
            <consortium name="The Broad Institute Genomics Platform"/>
            <consortium name="The Broad Institute Genome Sequencing Center for Infectious Disease"/>
            <person name="Wu L."/>
            <person name="Ma J."/>
        </authorList>
    </citation>
    <scope>NUCLEOTIDE SEQUENCE [LARGE SCALE GENOMIC DNA]</scope>
    <source>
        <strain evidence="3">CCUG 56401</strain>
    </source>
</reference>
<name>A0ABW3FR05_9PSEU</name>
<dbReference type="PANTHER" id="PTHR46623:SF6">
    <property type="entry name" value="ALPHA_BETA-HYDROLASES SUPERFAMILY PROTEIN"/>
    <property type="match status" value="1"/>
</dbReference>
<dbReference type="Pfam" id="PF01738">
    <property type="entry name" value="DLH"/>
    <property type="match status" value="1"/>
</dbReference>